<organism evidence="11 12">
    <name type="scientific">Candidatus Alistipes intestinigallinarum</name>
    <dbReference type="NCBI Taxonomy" id="2838440"/>
    <lineage>
        <taxon>Bacteria</taxon>
        <taxon>Pseudomonadati</taxon>
        <taxon>Bacteroidota</taxon>
        <taxon>Bacteroidia</taxon>
        <taxon>Bacteroidales</taxon>
        <taxon>Rikenellaceae</taxon>
        <taxon>Alistipes</taxon>
    </lineage>
</organism>
<dbReference type="Pfam" id="PF12821">
    <property type="entry name" value="ThrE_2"/>
    <property type="match status" value="1"/>
</dbReference>
<dbReference type="PANTHER" id="PTHR34390:SF1">
    <property type="entry name" value="SUCCINATE TRANSPORTER SUBUNIT YJJB-RELATED"/>
    <property type="match status" value="1"/>
</dbReference>
<dbReference type="AlphaFoldDB" id="A0A9D2CCX0"/>
<evidence type="ECO:0000256" key="1">
    <source>
        <dbReference type="ARBA" id="ARBA00004651"/>
    </source>
</evidence>
<evidence type="ECO:0000256" key="8">
    <source>
        <dbReference type="SAM" id="MobiDB-lite"/>
    </source>
</evidence>
<comment type="subcellular location">
    <subcellularLocation>
        <location evidence="1">Cell membrane</location>
        <topology evidence="1">Multi-pass membrane protein</topology>
    </subcellularLocation>
</comment>
<gene>
    <name evidence="11" type="ORF">H9828_06360</name>
</gene>
<evidence type="ECO:0000313" key="12">
    <source>
        <dbReference type="Proteomes" id="UP000886844"/>
    </source>
</evidence>
<proteinExistence type="inferred from homology"/>
<feature type="transmembrane region" description="Helical" evidence="9">
    <location>
        <begin position="6"/>
        <end position="23"/>
    </location>
</feature>
<feature type="region of interest" description="Disordered" evidence="8">
    <location>
        <begin position="162"/>
        <end position="190"/>
    </location>
</feature>
<evidence type="ECO:0000256" key="4">
    <source>
        <dbReference type="ARBA" id="ARBA00022692"/>
    </source>
</evidence>
<feature type="transmembrane region" description="Helical" evidence="9">
    <location>
        <begin position="122"/>
        <end position="151"/>
    </location>
</feature>
<evidence type="ECO:0000256" key="5">
    <source>
        <dbReference type="ARBA" id="ARBA00022989"/>
    </source>
</evidence>
<evidence type="ECO:0000256" key="7">
    <source>
        <dbReference type="ARBA" id="ARBA00034125"/>
    </source>
</evidence>
<protein>
    <submittedName>
        <fullName evidence="11">Threonine/serine exporter family protein</fullName>
    </submittedName>
</protein>
<feature type="transmembrane region" description="Helical" evidence="9">
    <location>
        <begin position="86"/>
        <end position="110"/>
    </location>
</feature>
<keyword evidence="5 9" id="KW-1133">Transmembrane helix</keyword>
<feature type="domain" description="Threonine/Serine exporter ThrE" evidence="10">
    <location>
        <begin position="10"/>
        <end position="149"/>
    </location>
</feature>
<sequence>MIAVDILLDGLFAAVAAIGFGAISDPPMRAFPRIALLAAAGHALRFSMMNYAGVDIASASLCAAMLIGFGSLWLGRGIRCPMTVLYIPALLPMVPGIYAYKSVFSLIMFLQSLNDPGQGMQYMQLFFLNATVSLSVIALLAAGATLPIFVFNRRAFSLTRRRKSDRPTVQSPKKAAPASKPDVEPRNSGQ</sequence>
<evidence type="ECO:0000256" key="3">
    <source>
        <dbReference type="ARBA" id="ARBA00022519"/>
    </source>
</evidence>
<evidence type="ECO:0000259" key="10">
    <source>
        <dbReference type="Pfam" id="PF12821"/>
    </source>
</evidence>
<evidence type="ECO:0000256" key="2">
    <source>
        <dbReference type="ARBA" id="ARBA00022475"/>
    </source>
</evidence>
<name>A0A9D2CCX0_9BACT</name>
<evidence type="ECO:0000313" key="11">
    <source>
        <dbReference type="EMBL" id="HIY69020.1"/>
    </source>
</evidence>
<evidence type="ECO:0000256" key="6">
    <source>
        <dbReference type="ARBA" id="ARBA00023136"/>
    </source>
</evidence>
<keyword evidence="3" id="KW-0997">Cell inner membrane</keyword>
<dbReference type="GO" id="GO:0005886">
    <property type="term" value="C:plasma membrane"/>
    <property type="evidence" value="ECO:0007669"/>
    <property type="project" value="UniProtKB-SubCell"/>
</dbReference>
<reference evidence="11" key="1">
    <citation type="journal article" date="2021" name="PeerJ">
        <title>Extensive microbial diversity within the chicken gut microbiome revealed by metagenomics and culture.</title>
        <authorList>
            <person name="Gilroy R."/>
            <person name="Ravi A."/>
            <person name="Getino M."/>
            <person name="Pursley I."/>
            <person name="Horton D.L."/>
            <person name="Alikhan N.F."/>
            <person name="Baker D."/>
            <person name="Gharbi K."/>
            <person name="Hall N."/>
            <person name="Watson M."/>
            <person name="Adriaenssens E.M."/>
            <person name="Foster-Nyarko E."/>
            <person name="Jarju S."/>
            <person name="Secka A."/>
            <person name="Antonio M."/>
            <person name="Oren A."/>
            <person name="Chaudhuri R.R."/>
            <person name="La Ragione R."/>
            <person name="Hildebrand F."/>
            <person name="Pallen M.J."/>
        </authorList>
    </citation>
    <scope>NUCLEOTIDE SEQUENCE</scope>
    <source>
        <strain evidence="11">5134</strain>
    </source>
</reference>
<feature type="compositionally biased region" description="Basic and acidic residues" evidence="8">
    <location>
        <begin position="181"/>
        <end position="190"/>
    </location>
</feature>
<comment type="caution">
    <text evidence="11">The sequence shown here is derived from an EMBL/GenBank/DDBJ whole genome shotgun (WGS) entry which is preliminary data.</text>
</comment>
<keyword evidence="2" id="KW-1003">Cell membrane</keyword>
<dbReference type="Proteomes" id="UP000886844">
    <property type="component" value="Unassembled WGS sequence"/>
</dbReference>
<keyword evidence="4 9" id="KW-0812">Transmembrane</keyword>
<evidence type="ECO:0000256" key="9">
    <source>
        <dbReference type="SAM" id="Phobius"/>
    </source>
</evidence>
<accession>A0A9D2CCX0</accession>
<reference evidence="11" key="2">
    <citation type="submission" date="2021-04" db="EMBL/GenBank/DDBJ databases">
        <authorList>
            <person name="Gilroy R."/>
        </authorList>
    </citation>
    <scope>NUCLEOTIDE SEQUENCE</scope>
    <source>
        <strain evidence="11">5134</strain>
    </source>
</reference>
<comment type="similarity">
    <text evidence="7">Belongs to the ThrE exporter (TC 2.A.79) family.</text>
</comment>
<dbReference type="EMBL" id="DXDA01000054">
    <property type="protein sequence ID" value="HIY69020.1"/>
    <property type="molecule type" value="Genomic_DNA"/>
</dbReference>
<dbReference type="GO" id="GO:0015744">
    <property type="term" value="P:succinate transport"/>
    <property type="evidence" value="ECO:0007669"/>
    <property type="project" value="TreeGrafter"/>
</dbReference>
<keyword evidence="6 9" id="KW-0472">Membrane</keyword>
<dbReference type="PANTHER" id="PTHR34390">
    <property type="entry name" value="UPF0442 PROTEIN YJJB-RELATED"/>
    <property type="match status" value="1"/>
</dbReference>
<dbReference type="InterPro" id="IPR050539">
    <property type="entry name" value="ThrE_Dicarb/AminoAcid_Exp"/>
</dbReference>
<feature type="transmembrane region" description="Helical" evidence="9">
    <location>
        <begin position="54"/>
        <end position="74"/>
    </location>
</feature>
<dbReference type="InterPro" id="IPR024528">
    <property type="entry name" value="ThrE_2"/>
</dbReference>